<dbReference type="Gene3D" id="1.10.3210.10">
    <property type="entry name" value="Hypothetical protein af1432"/>
    <property type="match status" value="1"/>
</dbReference>
<feature type="domain" description="HD" evidence="1">
    <location>
        <begin position="86"/>
        <end position="174"/>
    </location>
</feature>
<accession>A0A5K7ZTD2</accession>
<protein>
    <recommendedName>
        <fullName evidence="1">HD domain-containing protein</fullName>
    </recommendedName>
</protein>
<dbReference type="SUPFAM" id="SSF109604">
    <property type="entry name" value="HD-domain/PDEase-like"/>
    <property type="match status" value="1"/>
</dbReference>
<proteinExistence type="predicted"/>
<name>A0A5K7ZTD2_9BACT</name>
<dbReference type="EMBL" id="AP021876">
    <property type="protein sequence ID" value="BBO83452.1"/>
    <property type="molecule type" value="Genomic_DNA"/>
</dbReference>
<dbReference type="RefSeq" id="WP_155310939.1">
    <property type="nucleotide sequence ID" value="NZ_AP021876.1"/>
</dbReference>
<evidence type="ECO:0000313" key="2">
    <source>
        <dbReference type="EMBL" id="BBO83452.1"/>
    </source>
</evidence>
<dbReference type="KEGG" id="dov:DSCO28_40180"/>
<evidence type="ECO:0000259" key="1">
    <source>
        <dbReference type="Pfam" id="PF01966"/>
    </source>
</evidence>
<dbReference type="Proteomes" id="UP000425960">
    <property type="component" value="Chromosome"/>
</dbReference>
<sequence length="252" mass="28808">MDTVYLEIRKIARDIVARYPQPDFYGDHASEAKDARRFYRTDAVIVRLRQNMTDCLDNDFGHGMGHAKKVTIDAGTLVIIESRRAGHAETQVRRNLLLAQCAGLLHDICRKEKDHAEKGAETARQILNGYPLGPDEITAVCAAIRNHEAFVRMEHLPVRQARLLSDCLYDADKFRWGPDNFTHTLWDMVSFSNPSLKTFLDHYPAGMAILKKIRKTFRSRTGRRYGPQFIDMGLAIGEELYEIILTEFVNPT</sequence>
<gene>
    <name evidence="2" type="ORF">DSCO28_40180</name>
</gene>
<dbReference type="InterPro" id="IPR006674">
    <property type="entry name" value="HD_domain"/>
</dbReference>
<dbReference type="Pfam" id="PF01966">
    <property type="entry name" value="HD"/>
    <property type="match status" value="1"/>
</dbReference>
<dbReference type="AlphaFoldDB" id="A0A5K7ZTD2"/>
<organism evidence="2 3">
    <name type="scientific">Desulfosarcina ovata subsp. sediminis</name>
    <dbReference type="NCBI Taxonomy" id="885957"/>
    <lineage>
        <taxon>Bacteria</taxon>
        <taxon>Pseudomonadati</taxon>
        <taxon>Thermodesulfobacteriota</taxon>
        <taxon>Desulfobacteria</taxon>
        <taxon>Desulfobacterales</taxon>
        <taxon>Desulfosarcinaceae</taxon>
        <taxon>Desulfosarcina</taxon>
    </lineage>
</organism>
<reference evidence="2 3" key="1">
    <citation type="submission" date="2019-11" db="EMBL/GenBank/DDBJ databases">
        <title>Comparative genomics of hydrocarbon-degrading Desulfosarcina strains.</title>
        <authorList>
            <person name="Watanabe M."/>
            <person name="Kojima H."/>
            <person name="Fukui M."/>
        </authorList>
    </citation>
    <scope>NUCLEOTIDE SEQUENCE [LARGE SCALE GENOMIC DNA]</scope>
    <source>
        <strain evidence="2 3">28bB2T</strain>
    </source>
</reference>
<evidence type="ECO:0000313" key="3">
    <source>
        <dbReference type="Proteomes" id="UP000425960"/>
    </source>
</evidence>